<comment type="caution">
    <text evidence="1">The sequence shown here is derived from an EMBL/GenBank/DDBJ whole genome shotgun (WGS) entry which is preliminary data.</text>
</comment>
<sequence>MIKFSHEYQKETRAGFCCRFFFNVNFWRVSNLNNLVLKRNPPFGGWSSDFDQNGKADLKDFSIWKKNCLN</sequence>
<organism evidence="1 2">
    <name type="scientific">Candidatus Shapirobacteria bacterium CG11_big_fil_rev_8_21_14_0_20_40_12</name>
    <dbReference type="NCBI Taxonomy" id="1974889"/>
    <lineage>
        <taxon>Bacteria</taxon>
        <taxon>Candidatus Shapironibacteriota</taxon>
    </lineage>
</organism>
<dbReference type="Proteomes" id="UP000231371">
    <property type="component" value="Unassembled WGS sequence"/>
</dbReference>
<dbReference type="AlphaFoldDB" id="A0A2H0KFV1"/>
<dbReference type="EMBL" id="PCVI01000035">
    <property type="protein sequence ID" value="PIQ70107.1"/>
    <property type="molecule type" value="Genomic_DNA"/>
</dbReference>
<evidence type="ECO:0000313" key="1">
    <source>
        <dbReference type="EMBL" id="PIQ70107.1"/>
    </source>
</evidence>
<proteinExistence type="predicted"/>
<accession>A0A2H0KFV1</accession>
<reference evidence="1 2" key="1">
    <citation type="submission" date="2017-09" db="EMBL/GenBank/DDBJ databases">
        <title>Depth-based differentiation of microbial function through sediment-hosted aquifers and enrichment of novel symbionts in the deep terrestrial subsurface.</title>
        <authorList>
            <person name="Probst A.J."/>
            <person name="Ladd B."/>
            <person name="Jarett J.K."/>
            <person name="Geller-Mcgrath D.E."/>
            <person name="Sieber C.M."/>
            <person name="Emerson J.B."/>
            <person name="Anantharaman K."/>
            <person name="Thomas B.C."/>
            <person name="Malmstrom R."/>
            <person name="Stieglmeier M."/>
            <person name="Klingl A."/>
            <person name="Woyke T."/>
            <person name="Ryan C.M."/>
            <person name="Banfield J.F."/>
        </authorList>
    </citation>
    <scope>NUCLEOTIDE SEQUENCE [LARGE SCALE GENOMIC DNA]</scope>
    <source>
        <strain evidence="1">CG11_big_fil_rev_8_21_14_0_20_40_12</strain>
    </source>
</reference>
<gene>
    <name evidence="1" type="ORF">COV89_02210</name>
</gene>
<evidence type="ECO:0000313" key="2">
    <source>
        <dbReference type="Proteomes" id="UP000231371"/>
    </source>
</evidence>
<protein>
    <submittedName>
        <fullName evidence="1">Uncharacterized protein</fullName>
    </submittedName>
</protein>
<name>A0A2H0KFV1_9BACT</name>